<reference evidence="1" key="1">
    <citation type="submission" date="2023-11" db="EMBL/GenBank/DDBJ databases">
        <authorList>
            <person name="Poullet M."/>
        </authorList>
    </citation>
    <scope>NUCLEOTIDE SEQUENCE</scope>
    <source>
        <strain evidence="1">E1834</strain>
    </source>
</reference>
<protein>
    <submittedName>
        <fullName evidence="1">Uncharacterized protein</fullName>
    </submittedName>
</protein>
<evidence type="ECO:0000313" key="2">
    <source>
        <dbReference type="Proteomes" id="UP001497535"/>
    </source>
</evidence>
<evidence type="ECO:0000313" key="1">
    <source>
        <dbReference type="EMBL" id="CAK5104203.1"/>
    </source>
</evidence>
<organism evidence="1 2">
    <name type="scientific">Meloidogyne enterolobii</name>
    <name type="common">Root-knot nematode worm</name>
    <name type="synonym">Meloidogyne mayaguensis</name>
    <dbReference type="NCBI Taxonomy" id="390850"/>
    <lineage>
        <taxon>Eukaryota</taxon>
        <taxon>Metazoa</taxon>
        <taxon>Ecdysozoa</taxon>
        <taxon>Nematoda</taxon>
        <taxon>Chromadorea</taxon>
        <taxon>Rhabditida</taxon>
        <taxon>Tylenchina</taxon>
        <taxon>Tylenchomorpha</taxon>
        <taxon>Tylenchoidea</taxon>
        <taxon>Meloidogynidae</taxon>
        <taxon>Meloidogyninae</taxon>
        <taxon>Meloidogyne</taxon>
    </lineage>
</organism>
<accession>A0ACB1AUE2</accession>
<comment type="caution">
    <text evidence="1">The sequence shown here is derived from an EMBL/GenBank/DDBJ whole genome shotgun (WGS) entry which is preliminary data.</text>
</comment>
<proteinExistence type="predicted"/>
<keyword evidence="2" id="KW-1185">Reference proteome</keyword>
<gene>
    <name evidence="1" type="ORF">MENTE1834_LOCUS42947</name>
</gene>
<dbReference type="EMBL" id="CAVMJV010000116">
    <property type="protein sequence ID" value="CAK5104203.1"/>
    <property type="molecule type" value="Genomic_DNA"/>
</dbReference>
<name>A0ACB1AUE2_MELEN</name>
<sequence>MNYSALRVCRLVSLAFSMLFCLIGVVLLIISLLSNIAFLTEQLKNTDTVFGWIVFFVAMIYIPLKTAIFLHMAVQAINASINGVF</sequence>
<dbReference type="Proteomes" id="UP001497535">
    <property type="component" value="Unassembled WGS sequence"/>
</dbReference>